<organism evidence="1 2">
    <name type="scientific">Rubrimonas cliftonensis</name>
    <dbReference type="NCBI Taxonomy" id="89524"/>
    <lineage>
        <taxon>Bacteria</taxon>
        <taxon>Pseudomonadati</taxon>
        <taxon>Pseudomonadota</taxon>
        <taxon>Alphaproteobacteria</taxon>
        <taxon>Rhodobacterales</taxon>
        <taxon>Paracoccaceae</taxon>
        <taxon>Rubrimonas</taxon>
    </lineage>
</organism>
<dbReference type="RefSeq" id="WP_093252320.1">
    <property type="nucleotide sequence ID" value="NZ_FNQM01000004.1"/>
</dbReference>
<dbReference type="EMBL" id="FNQM01000004">
    <property type="protein sequence ID" value="SEA36258.1"/>
    <property type="molecule type" value="Genomic_DNA"/>
</dbReference>
<sequence>MLGIWADTFMTATMTDDRAGRDVGDVARTPRAETRRMGGALLREAGRGLAAASALFGGQRR</sequence>
<proteinExistence type="predicted"/>
<evidence type="ECO:0000313" key="2">
    <source>
        <dbReference type="Proteomes" id="UP000198703"/>
    </source>
</evidence>
<name>A0A1H4AKF1_9RHOB</name>
<reference evidence="1 2" key="1">
    <citation type="submission" date="2016-10" db="EMBL/GenBank/DDBJ databases">
        <authorList>
            <person name="de Groot N.N."/>
        </authorList>
    </citation>
    <scope>NUCLEOTIDE SEQUENCE [LARGE SCALE GENOMIC DNA]</scope>
    <source>
        <strain evidence="1 2">DSM 15345</strain>
    </source>
</reference>
<dbReference type="Proteomes" id="UP000198703">
    <property type="component" value="Unassembled WGS sequence"/>
</dbReference>
<dbReference type="AlphaFoldDB" id="A0A1H4AKF1"/>
<accession>A0A1H4AKF1</accession>
<protein>
    <submittedName>
        <fullName evidence="1">Uncharacterized protein</fullName>
    </submittedName>
</protein>
<keyword evidence="2" id="KW-1185">Reference proteome</keyword>
<gene>
    <name evidence="1" type="ORF">SAMN05444370_104263</name>
</gene>
<evidence type="ECO:0000313" key="1">
    <source>
        <dbReference type="EMBL" id="SEA36258.1"/>
    </source>
</evidence>